<dbReference type="GO" id="GO:0000398">
    <property type="term" value="P:mRNA splicing, via spliceosome"/>
    <property type="evidence" value="ECO:0007669"/>
    <property type="project" value="InterPro"/>
</dbReference>
<comment type="caution">
    <text evidence="8">The sequence shown here is derived from an EMBL/GenBank/DDBJ whole genome shotgun (WGS) entry which is preliminary data.</text>
</comment>
<feature type="compositionally biased region" description="Basic residues" evidence="5">
    <location>
        <begin position="638"/>
        <end position="651"/>
    </location>
</feature>
<feature type="domain" description="Small nuclear ribonucleoprotein Prp3 C-terminal" evidence="6">
    <location>
        <begin position="743"/>
        <end position="866"/>
    </location>
</feature>
<feature type="compositionally biased region" description="Pro residues" evidence="5">
    <location>
        <begin position="622"/>
        <end position="635"/>
    </location>
</feature>
<evidence type="ECO:0000313" key="9">
    <source>
        <dbReference type="Proteomes" id="UP000825935"/>
    </source>
</evidence>
<keyword evidence="4" id="KW-0539">Nucleus</keyword>
<feature type="region of interest" description="Disordered" evidence="5">
    <location>
        <begin position="622"/>
        <end position="658"/>
    </location>
</feature>
<name>A0A8T2QQ32_CERRI</name>
<evidence type="ECO:0000313" key="8">
    <source>
        <dbReference type="EMBL" id="KAH7285670.1"/>
    </source>
</evidence>
<dbReference type="Pfam" id="PF08572">
    <property type="entry name" value="PRP3"/>
    <property type="match status" value="1"/>
</dbReference>
<dbReference type="Gene3D" id="1.25.10.10">
    <property type="entry name" value="Leucine-rich Repeat Variant"/>
    <property type="match status" value="1"/>
</dbReference>
<keyword evidence="2" id="KW-0507">mRNA processing</keyword>
<dbReference type="Proteomes" id="UP000825935">
    <property type="component" value="Chromosome 33"/>
</dbReference>
<dbReference type="InterPro" id="IPR011989">
    <property type="entry name" value="ARM-like"/>
</dbReference>
<dbReference type="SMART" id="SM00185">
    <property type="entry name" value="ARM"/>
    <property type="match status" value="3"/>
</dbReference>
<dbReference type="InterPro" id="IPR013881">
    <property type="entry name" value="Pre-mRNA_splic_Prp3_dom"/>
</dbReference>
<keyword evidence="9" id="KW-1185">Reference proteome</keyword>
<evidence type="ECO:0000256" key="4">
    <source>
        <dbReference type="ARBA" id="ARBA00023242"/>
    </source>
</evidence>
<feature type="compositionally biased region" description="Basic and acidic residues" evidence="5">
    <location>
        <begin position="1"/>
        <end position="10"/>
    </location>
</feature>
<reference evidence="8" key="1">
    <citation type="submission" date="2021-08" db="EMBL/GenBank/DDBJ databases">
        <title>WGS assembly of Ceratopteris richardii.</title>
        <authorList>
            <person name="Marchant D.B."/>
            <person name="Chen G."/>
            <person name="Jenkins J."/>
            <person name="Shu S."/>
            <person name="Leebens-Mack J."/>
            <person name="Grimwood J."/>
            <person name="Schmutz J."/>
            <person name="Soltis P."/>
            <person name="Soltis D."/>
            <person name="Chen Z.-H."/>
        </authorList>
    </citation>
    <scope>NUCLEOTIDE SEQUENCE</scope>
    <source>
        <strain evidence="8">Whitten #5841</strain>
        <tissue evidence="8">Leaf</tissue>
    </source>
</reference>
<evidence type="ECO:0000256" key="3">
    <source>
        <dbReference type="ARBA" id="ARBA00023187"/>
    </source>
</evidence>
<dbReference type="PANTHER" id="PTHR14212">
    <property type="entry name" value="U4/U6-ASSOCIATED RNA SPLICING FACTOR-RELATED"/>
    <property type="match status" value="1"/>
</dbReference>
<dbReference type="InterPro" id="IPR016024">
    <property type="entry name" value="ARM-type_fold"/>
</dbReference>
<dbReference type="OrthoDB" id="10264544at2759"/>
<dbReference type="AlphaFoldDB" id="A0A8T2QQ32"/>
<dbReference type="EMBL" id="CM035438">
    <property type="protein sequence ID" value="KAH7285670.1"/>
    <property type="molecule type" value="Genomic_DNA"/>
</dbReference>
<feature type="region of interest" description="Disordered" evidence="5">
    <location>
        <begin position="1"/>
        <end position="51"/>
    </location>
</feature>
<evidence type="ECO:0000259" key="7">
    <source>
        <dbReference type="Pfam" id="PF08572"/>
    </source>
</evidence>
<feature type="domain" description="Pre-mRNA-splicing factor 3" evidence="7">
    <location>
        <begin position="493"/>
        <end position="719"/>
    </location>
</feature>
<keyword evidence="3" id="KW-0508">mRNA splicing</keyword>
<dbReference type="CDD" id="cd24162">
    <property type="entry name" value="Prp3_C"/>
    <property type="match status" value="1"/>
</dbReference>
<dbReference type="InterPro" id="IPR027104">
    <property type="entry name" value="Prp3"/>
</dbReference>
<comment type="subcellular location">
    <subcellularLocation>
        <location evidence="1">Nucleus</location>
    </subcellularLocation>
</comment>
<evidence type="ECO:0000256" key="1">
    <source>
        <dbReference type="ARBA" id="ARBA00004123"/>
    </source>
</evidence>
<gene>
    <name evidence="8" type="ORF">KP509_33G040100</name>
</gene>
<dbReference type="InterPro" id="IPR010541">
    <property type="entry name" value="Prp3_C"/>
</dbReference>
<organism evidence="8 9">
    <name type="scientific">Ceratopteris richardii</name>
    <name type="common">Triangle waterfern</name>
    <dbReference type="NCBI Taxonomy" id="49495"/>
    <lineage>
        <taxon>Eukaryota</taxon>
        <taxon>Viridiplantae</taxon>
        <taxon>Streptophyta</taxon>
        <taxon>Embryophyta</taxon>
        <taxon>Tracheophyta</taxon>
        <taxon>Polypodiopsida</taxon>
        <taxon>Polypodiidae</taxon>
        <taxon>Polypodiales</taxon>
        <taxon>Pteridineae</taxon>
        <taxon>Pteridaceae</taxon>
        <taxon>Parkerioideae</taxon>
        <taxon>Ceratopteris</taxon>
    </lineage>
</organism>
<evidence type="ECO:0000259" key="6">
    <source>
        <dbReference type="Pfam" id="PF06544"/>
    </source>
</evidence>
<proteinExistence type="predicted"/>
<dbReference type="SUPFAM" id="SSF48371">
    <property type="entry name" value="ARM repeat"/>
    <property type="match status" value="1"/>
</dbReference>
<dbReference type="PANTHER" id="PTHR14212:SF0">
    <property type="entry name" value="U4_U6 SMALL NUCLEAR RIBONUCLEOPROTEIN PRP3"/>
    <property type="match status" value="1"/>
</dbReference>
<accession>A0A8T2QQ32</accession>
<evidence type="ECO:0000256" key="5">
    <source>
        <dbReference type="SAM" id="MobiDB-lite"/>
    </source>
</evidence>
<dbReference type="InterPro" id="IPR000225">
    <property type="entry name" value="Armadillo"/>
</dbReference>
<feature type="compositionally biased region" description="Basic and acidic residues" evidence="5">
    <location>
        <begin position="25"/>
        <end position="51"/>
    </location>
</feature>
<protein>
    <submittedName>
        <fullName evidence="8">Uncharacterized protein</fullName>
    </submittedName>
</protein>
<evidence type="ECO:0000256" key="2">
    <source>
        <dbReference type="ARBA" id="ARBA00022664"/>
    </source>
</evidence>
<dbReference type="GO" id="GO:0046540">
    <property type="term" value="C:U4/U6 x U5 tri-snRNP complex"/>
    <property type="evidence" value="ECO:0007669"/>
    <property type="project" value="InterPro"/>
</dbReference>
<sequence length="872" mass="96914">MDRRIDERSDRKGHKRKQADGDIATDGHRSSKRHSADDGAPRKSPHSEVRGLVDTLNTCVSSSKSDRAAALKAAHALAELALEAENVGLLIEEGAANALIKHLKVTKDKDLHVPYEYEVEKEAAFAVRLLAIKFDFNTQKLLLQPEYQKIIIESGAIKPLVALLHTKASSTNERVVNSAIRRAIDAISGLAYENRTVRARLRDDGVVKLLEGLAESSDRKVQRAASEALQVIGMKSEDKRFEDKRTEEKKYEVYERNGAKGTTTNNNLQPQHSDQVAKAVHVNKAPAEDSHVGTNEVVNSNSKPVSLQTPEAILKAKLTLEKQKMLAEKLKKIPQVSTSLASNLKSTSSSSFPKSVSQQTGIGEAIPAKAMGGNVPVVSNVPPFSGLAPGTAPISDALKKVQEVAARLGISQSADSFLSLMQGSELGTAAHQREVKRPVLLLDALGREIDEHGNIVERTKIGNLSTLKVNINKHKKESFQILPPELEEEQTQNKFFDPELGFDKKKLLRPKRPTFQFVAEGSLAKQAEISRLKNLYGEAQAKEIRLKQAALAKAKAEADINPNLIEVSERFLVKEKPKDPIPDIEWWDAVLLPSGAYPDSLEDELSVKMEKLTFYVEHPVPIEPPAEPAPPPPQPLKLTKKERKKMRTQRRLAKEKEKQDLIRQGLMEPPKPKVKMSNLMKVLAAEATQDPTKLEMEIRSAAAEREQAHTDRNLARKLTPAERRKKKERKLFDDPNTLETIVSVYKVNDLSHPQTRFKVDINANENRLTGCIVICDTMTVVIVEGGSKAIKRYGKLMLHRIKWASAVKENEDGVTDEGPVNRCVLVWQGSVAKPSFEKFTVQQFRTEAAARKFLSDAKVAHYWDLAANFVEE</sequence>
<dbReference type="Pfam" id="PF06544">
    <property type="entry name" value="Prp3_C"/>
    <property type="match status" value="1"/>
</dbReference>